<dbReference type="SUPFAM" id="SSF46689">
    <property type="entry name" value="Homeodomain-like"/>
    <property type="match status" value="1"/>
</dbReference>
<feature type="domain" description="HTH araC/xylS-type" evidence="4">
    <location>
        <begin position="279"/>
        <end position="377"/>
    </location>
</feature>
<dbReference type="PANTHER" id="PTHR43280">
    <property type="entry name" value="ARAC-FAMILY TRANSCRIPTIONAL REGULATOR"/>
    <property type="match status" value="1"/>
</dbReference>
<keyword evidence="2" id="KW-0238">DNA-binding</keyword>
<evidence type="ECO:0000313" key="5">
    <source>
        <dbReference type="EMBL" id="KRK77364.1"/>
    </source>
</evidence>
<gene>
    <name evidence="5" type="ORF">FD30_GL000115</name>
</gene>
<dbReference type="PROSITE" id="PS01124">
    <property type="entry name" value="HTH_ARAC_FAMILY_2"/>
    <property type="match status" value="1"/>
</dbReference>
<keyword evidence="3" id="KW-0804">Transcription</keyword>
<dbReference type="STRING" id="1423773.FD30_GL000115"/>
<dbReference type="InterPro" id="IPR018060">
    <property type="entry name" value="HTH_AraC"/>
</dbReference>
<dbReference type="GO" id="GO:0043565">
    <property type="term" value="F:sequence-specific DNA binding"/>
    <property type="evidence" value="ECO:0007669"/>
    <property type="project" value="InterPro"/>
</dbReference>
<dbReference type="RefSeq" id="WP_056943600.1">
    <property type="nucleotide sequence ID" value="NZ_AZDT01000007.1"/>
</dbReference>
<dbReference type="GeneID" id="84782628"/>
<dbReference type="GO" id="GO:0003700">
    <property type="term" value="F:DNA-binding transcription factor activity"/>
    <property type="evidence" value="ECO:0007669"/>
    <property type="project" value="InterPro"/>
</dbReference>
<protein>
    <submittedName>
        <fullName evidence="5">Transcriptional regulator, AraC family</fullName>
    </submittedName>
</protein>
<dbReference type="Proteomes" id="UP000051162">
    <property type="component" value="Unassembled WGS sequence"/>
</dbReference>
<sequence>MTLEQLYISSLNLPAAQVKISSSGNIIQFKTGKILTHKYLQLLKHVSHHDGFTIFRHTQTLYTFCFIKDHIAYLIGPEIVNDLPHQHQFDATYQIVYLAKRLNTTVMGKDQCYKQVLFFSQLLGMPVTTAQTDAAFAHAIPSDQLNDLITTVNFKEKGVHISYVYEKALKSAVLAGDTAVIHTAFTGLVESGRIGILSDKSKIRGLKNWGIICVSVTIRAAINAGLDYDQAYSLNDQYVRTIEQLASFTEIMQTIEEILVDMANRVNHLRNVHLSTNVRAIYQAIMDSPETTTTITQFGNQLGRSPRYLSQQFRQEIGVSIPKFKRLAKVNQAIQLINATNFSMARIAEILNFSDQAHFTRDFKALVGVDPSTVRKNPHTAEKWNLYDYTKINVGGR</sequence>
<dbReference type="SMART" id="SM00342">
    <property type="entry name" value="HTH_ARAC"/>
    <property type="match status" value="1"/>
</dbReference>
<dbReference type="Pfam" id="PF12833">
    <property type="entry name" value="HTH_18"/>
    <property type="match status" value="1"/>
</dbReference>
<dbReference type="EMBL" id="AZDT01000007">
    <property type="protein sequence ID" value="KRK77364.1"/>
    <property type="molecule type" value="Genomic_DNA"/>
</dbReference>
<dbReference type="OrthoDB" id="183331at2"/>
<accession>A0A0R1KA14</accession>
<reference evidence="5 6" key="1">
    <citation type="journal article" date="2015" name="Genome Announc.">
        <title>Expanding the biotechnology potential of lactobacilli through comparative genomics of 213 strains and associated genera.</title>
        <authorList>
            <person name="Sun Z."/>
            <person name="Harris H.M."/>
            <person name="McCann A."/>
            <person name="Guo C."/>
            <person name="Argimon S."/>
            <person name="Zhang W."/>
            <person name="Yang X."/>
            <person name="Jeffery I.B."/>
            <person name="Cooney J.C."/>
            <person name="Kagawa T.F."/>
            <person name="Liu W."/>
            <person name="Song Y."/>
            <person name="Salvetti E."/>
            <person name="Wrobel A."/>
            <person name="Rasinkangas P."/>
            <person name="Parkhill J."/>
            <person name="Rea M.C."/>
            <person name="O'Sullivan O."/>
            <person name="Ritari J."/>
            <person name="Douillard F.P."/>
            <person name="Paul Ross R."/>
            <person name="Yang R."/>
            <person name="Briner A.E."/>
            <person name="Felis G.E."/>
            <person name="de Vos W.M."/>
            <person name="Barrangou R."/>
            <person name="Klaenhammer T.R."/>
            <person name="Caufield P.W."/>
            <person name="Cui Y."/>
            <person name="Zhang H."/>
            <person name="O'Toole P.W."/>
        </authorList>
    </citation>
    <scope>NUCLEOTIDE SEQUENCE [LARGE SCALE GENOMIC DNA]</scope>
    <source>
        <strain evidence="5 6">DSM 19117</strain>
    </source>
</reference>
<evidence type="ECO:0000313" key="6">
    <source>
        <dbReference type="Proteomes" id="UP000051162"/>
    </source>
</evidence>
<dbReference type="PANTHER" id="PTHR43280:SF2">
    <property type="entry name" value="HTH-TYPE TRANSCRIPTIONAL REGULATOR EXSA"/>
    <property type="match status" value="1"/>
</dbReference>
<evidence type="ECO:0000259" key="4">
    <source>
        <dbReference type="PROSITE" id="PS01124"/>
    </source>
</evidence>
<evidence type="ECO:0000256" key="1">
    <source>
        <dbReference type="ARBA" id="ARBA00023015"/>
    </source>
</evidence>
<dbReference type="PATRIC" id="fig|1423773.3.peg.118"/>
<proteinExistence type="predicted"/>
<organism evidence="5 6">
    <name type="scientific">Levilactobacillus namurensis DSM 19117</name>
    <dbReference type="NCBI Taxonomy" id="1423773"/>
    <lineage>
        <taxon>Bacteria</taxon>
        <taxon>Bacillati</taxon>
        <taxon>Bacillota</taxon>
        <taxon>Bacilli</taxon>
        <taxon>Lactobacillales</taxon>
        <taxon>Lactobacillaceae</taxon>
        <taxon>Levilactobacillus</taxon>
    </lineage>
</organism>
<keyword evidence="1" id="KW-0805">Transcription regulation</keyword>
<dbReference type="AlphaFoldDB" id="A0A0R1KA14"/>
<evidence type="ECO:0000256" key="3">
    <source>
        <dbReference type="ARBA" id="ARBA00023163"/>
    </source>
</evidence>
<name>A0A0R1KA14_9LACO</name>
<evidence type="ECO:0000256" key="2">
    <source>
        <dbReference type="ARBA" id="ARBA00023125"/>
    </source>
</evidence>
<dbReference type="InterPro" id="IPR009057">
    <property type="entry name" value="Homeodomain-like_sf"/>
</dbReference>
<comment type="caution">
    <text evidence="5">The sequence shown here is derived from an EMBL/GenBank/DDBJ whole genome shotgun (WGS) entry which is preliminary data.</text>
</comment>
<dbReference type="Gene3D" id="1.10.10.60">
    <property type="entry name" value="Homeodomain-like"/>
    <property type="match status" value="1"/>
</dbReference>
<keyword evidence="6" id="KW-1185">Reference proteome</keyword>